<gene>
    <name evidence="2" type="ORF">HMPREF3293_01062</name>
</gene>
<feature type="region of interest" description="Disordered" evidence="1">
    <location>
        <begin position="1"/>
        <end position="25"/>
    </location>
</feature>
<accession>A0A136Q6L5</accession>
<evidence type="ECO:0000313" key="3">
    <source>
        <dbReference type="Proteomes" id="UP000070366"/>
    </source>
</evidence>
<dbReference type="Proteomes" id="UP000070366">
    <property type="component" value="Unassembled WGS sequence"/>
</dbReference>
<dbReference type="AlphaFoldDB" id="A0A136Q6L5"/>
<comment type="caution">
    <text evidence="2">The sequence shown here is derived from an EMBL/GenBank/DDBJ whole genome shotgun (WGS) entry which is preliminary data.</text>
</comment>
<name>A0A136Q6L5_9FIRM</name>
<dbReference type="EMBL" id="LSZW01000047">
    <property type="protein sequence ID" value="KXK66325.1"/>
    <property type="molecule type" value="Genomic_DNA"/>
</dbReference>
<dbReference type="OrthoDB" id="2087523at2"/>
<sequence>MGRKTLRSVPLYNKSRETGTEAGKMNNKKSKVIKTAAAAAAGLFVAGVLCSCAPLYGKVGEMMESAAGLGREKVAETREERNVGQWPFGETRETAVAYSGPEDGEWDDEQDDMKPYEPFGVTLNESDGNYWFNGKPLAGLRDEGYNTMTCGIFAEVGAFVFVERNGNGNITRVYETDLKSFEDACGMTGLETSTEQRAEEMGYAFHRENGTVKDMDRKEFSVFETKLHAKYRNENAVVQVDDYVFWFDKNDQMELSSFCASSASRYGAKVYADYAIADEIDISRLDDEKTDQVIFDVLKANPESDKPGIGRQIKKAIAQAYGISENYITVEVDELG</sequence>
<evidence type="ECO:0000313" key="2">
    <source>
        <dbReference type="EMBL" id="KXK66325.1"/>
    </source>
</evidence>
<reference evidence="2 3" key="1">
    <citation type="submission" date="2016-02" db="EMBL/GenBank/DDBJ databases">
        <authorList>
            <person name="Wen L."/>
            <person name="He K."/>
            <person name="Yang H."/>
        </authorList>
    </citation>
    <scope>NUCLEOTIDE SEQUENCE [LARGE SCALE GENOMIC DNA]</scope>
    <source>
        <strain evidence="2 3">DSM 22607</strain>
    </source>
</reference>
<evidence type="ECO:0000256" key="1">
    <source>
        <dbReference type="SAM" id="MobiDB-lite"/>
    </source>
</evidence>
<dbReference type="KEGG" id="cmiu:B1H56_02210"/>
<protein>
    <submittedName>
        <fullName evidence="2">Uncharacterized protein</fullName>
    </submittedName>
</protein>
<keyword evidence="3" id="KW-1185">Reference proteome</keyword>
<proteinExistence type="predicted"/>
<organism evidence="2 3">
    <name type="scientific">Christensenella minuta</name>
    <dbReference type="NCBI Taxonomy" id="626937"/>
    <lineage>
        <taxon>Bacteria</taxon>
        <taxon>Bacillati</taxon>
        <taxon>Bacillota</taxon>
        <taxon>Clostridia</taxon>
        <taxon>Christensenellales</taxon>
        <taxon>Christensenellaceae</taxon>
        <taxon>Christensenella</taxon>
    </lineage>
</organism>
<dbReference type="STRING" id="626937.HMPREF3293_01062"/>